<dbReference type="PANTHER" id="PTHR12110">
    <property type="entry name" value="HYDROXYPYRUVATE ISOMERASE"/>
    <property type="match status" value="1"/>
</dbReference>
<evidence type="ECO:0000313" key="2">
    <source>
        <dbReference type="EMBL" id="CAH1219600.1"/>
    </source>
</evidence>
<dbReference type="EMBL" id="CAKMMW010000018">
    <property type="protein sequence ID" value="CAH1219600.1"/>
    <property type="molecule type" value="Genomic_DNA"/>
</dbReference>
<keyword evidence="3" id="KW-1185">Reference proteome</keyword>
<dbReference type="Proteomes" id="UP000838821">
    <property type="component" value="Unassembled WGS sequence"/>
</dbReference>
<evidence type="ECO:0000259" key="1">
    <source>
        <dbReference type="Pfam" id="PF01261"/>
    </source>
</evidence>
<organism evidence="2 3">
    <name type="scientific">Paenibacillus allorhizoplanae</name>
    <dbReference type="NCBI Taxonomy" id="2905648"/>
    <lineage>
        <taxon>Bacteria</taxon>
        <taxon>Bacillati</taxon>
        <taxon>Bacillota</taxon>
        <taxon>Bacilli</taxon>
        <taxon>Bacillales</taxon>
        <taxon>Paenibacillaceae</taxon>
        <taxon>Paenibacillus</taxon>
    </lineage>
</organism>
<dbReference type="EC" id="4.2.1.44" evidence="2"/>
<dbReference type="InterPro" id="IPR050312">
    <property type="entry name" value="IolE/XylAMocC-like"/>
</dbReference>
<accession>A0ABN8GYT3</accession>
<dbReference type="InterPro" id="IPR013022">
    <property type="entry name" value="Xyl_isomerase-like_TIM-brl"/>
</dbReference>
<keyword evidence="2" id="KW-0456">Lyase</keyword>
<comment type="caution">
    <text evidence="2">The sequence shown here is derived from an EMBL/GenBank/DDBJ whole genome shotgun (WGS) entry which is preliminary data.</text>
</comment>
<dbReference type="RefSeq" id="WP_236291061.1">
    <property type="nucleotide sequence ID" value="NZ_CAKMMW010000018.1"/>
</dbReference>
<name>A0ABN8GYT3_9BACL</name>
<proteinExistence type="predicted"/>
<protein>
    <submittedName>
        <fullName evidence="2">Inosose dehydratase</fullName>
        <ecNumber evidence="2">4.2.1.44</ecNumber>
    </submittedName>
</protein>
<dbReference type="Pfam" id="PF01261">
    <property type="entry name" value="AP_endonuc_2"/>
    <property type="match status" value="1"/>
</dbReference>
<feature type="domain" description="Xylose isomerase-like TIM barrel" evidence="1">
    <location>
        <begin position="89"/>
        <end position="226"/>
    </location>
</feature>
<dbReference type="PANTHER" id="PTHR12110:SF41">
    <property type="entry name" value="INOSOSE DEHYDRATASE"/>
    <property type="match status" value="1"/>
</dbReference>
<dbReference type="SUPFAM" id="SSF51658">
    <property type="entry name" value="Xylose isomerase-like"/>
    <property type="match status" value="1"/>
</dbReference>
<evidence type="ECO:0000313" key="3">
    <source>
        <dbReference type="Proteomes" id="UP000838821"/>
    </source>
</evidence>
<reference evidence="2" key="1">
    <citation type="submission" date="2022-01" db="EMBL/GenBank/DDBJ databases">
        <authorList>
            <person name="Criscuolo A."/>
        </authorList>
    </citation>
    <scope>NUCLEOTIDE SEQUENCE</scope>
    <source>
        <strain evidence="2">CIP111891</strain>
    </source>
</reference>
<dbReference type="Gene3D" id="3.20.20.150">
    <property type="entry name" value="Divalent-metal-dependent TIM barrel enzymes"/>
    <property type="match status" value="1"/>
</dbReference>
<dbReference type="InterPro" id="IPR036237">
    <property type="entry name" value="Xyl_isomerase-like_sf"/>
</dbReference>
<dbReference type="GO" id="GO:0050114">
    <property type="term" value="F:myo-inosose-2 dehydratase activity"/>
    <property type="evidence" value="ECO:0007669"/>
    <property type="project" value="UniProtKB-EC"/>
</dbReference>
<gene>
    <name evidence="2" type="primary">iolE_7</name>
    <name evidence="2" type="ORF">PAECIP111891_04935</name>
</gene>
<sequence>MQVGIADYGMNVWDGGCFDFIERCMKLKEIGFDGIERLTVYTPEEAVMKVAHLRQLGMNVTTVRGPSVELSIQWTAGLGKDYVWTQVLESKQFDVFCRQANQMSEVCHKWGIHPALHNHMGTLVETQEQLEQFLKECPKNRLVFDTAHLAAMGGDGVEIVKKYIDRIQVIHVKDWLLLNPDAERWQERGRFCGLGEGNIGLDNIEILNTAVKLGYKGWIFVEHDSHLQEPLIDLMKSRQYLMKGGF</sequence>